<sequence>MYMGLLGGFGESKNMINNVNSSTSELLKQIQRLSSQTKTKPAPKPETHALYKGNEVNTRAENIKKILNTIKTNNLEKTQKGNTVAGQKIDGMKKVNNDGKNLQIAENYKPIPLEKISFSRQVGSFLDTYV</sequence>
<reference evidence="1" key="2">
    <citation type="submission" date="2006-01" db="EMBL/GenBank/DDBJ databases">
        <authorList>
            <person name="Genoscope"/>
        </authorList>
    </citation>
    <scope>NUCLEOTIDE SEQUENCE</scope>
</reference>
<accession>Q1PWA1</accession>
<name>Q1PWA1_KUEST</name>
<dbReference type="EMBL" id="CT573073">
    <property type="protein sequence ID" value="CAJ71504.1"/>
    <property type="molecule type" value="Genomic_DNA"/>
</dbReference>
<proteinExistence type="predicted"/>
<protein>
    <submittedName>
        <fullName evidence="1">Uncharacterized protein</fullName>
    </submittedName>
</protein>
<reference evidence="1" key="1">
    <citation type="journal article" date="2006" name="Nature">
        <title>Deciphering the evolution and metabolism of an anammox bacterium from a community genome.</title>
        <authorList>
            <person name="Strous M."/>
            <person name="Pelletier E."/>
            <person name="Mangenot S."/>
            <person name="Rattei T."/>
            <person name="Lehner A."/>
            <person name="Taylor M.W."/>
            <person name="Horn M."/>
            <person name="Daims H."/>
            <person name="Bartol-Mavel D."/>
            <person name="Wincker P."/>
            <person name="Barbe V."/>
            <person name="Fonknechten N."/>
            <person name="Vallenet D."/>
            <person name="Segurens B."/>
            <person name="Schenowitz-Truong C."/>
            <person name="Medigue C."/>
            <person name="Collingro A."/>
            <person name="Snel B."/>
            <person name="Dutilh B.E."/>
            <person name="OpDenCamp H.J.M."/>
            <person name="vanDerDrift C."/>
            <person name="Cirpus I."/>
            <person name="vanDePas-Schoonen K.T."/>
            <person name="Harhangi H.R."/>
            <person name="vanNiftrik L."/>
            <person name="Schmid M."/>
            <person name="Keltjens J."/>
            <person name="vanDeVossenberg J."/>
            <person name="Kartal B."/>
            <person name="Meier H."/>
            <person name="Frishman D."/>
            <person name="Huynen M.A."/>
            <person name="Mewes H."/>
            <person name="Weissenbach J."/>
            <person name="Jetten M.S.M."/>
            <person name="Wagner M."/>
            <person name="LePaslier D."/>
        </authorList>
    </citation>
    <scope>NUCLEOTIDE SEQUENCE</scope>
</reference>
<gene>
    <name evidence="1" type="ORF">kustc0759</name>
</gene>
<evidence type="ECO:0000313" key="1">
    <source>
        <dbReference type="EMBL" id="CAJ71504.1"/>
    </source>
</evidence>
<organism evidence="1">
    <name type="scientific">Kuenenia stuttgartiensis</name>
    <dbReference type="NCBI Taxonomy" id="174633"/>
    <lineage>
        <taxon>Bacteria</taxon>
        <taxon>Pseudomonadati</taxon>
        <taxon>Planctomycetota</taxon>
        <taxon>Candidatus Brocadiia</taxon>
        <taxon>Candidatus Brocadiales</taxon>
        <taxon>Candidatus Brocadiaceae</taxon>
        <taxon>Candidatus Kuenenia</taxon>
    </lineage>
</organism>
<dbReference type="AlphaFoldDB" id="Q1PWA1"/>